<dbReference type="InterPro" id="IPR023286">
    <property type="entry name" value="ABATE_dom_sf"/>
</dbReference>
<feature type="domain" description="Zinc finger CGNR" evidence="2">
    <location>
        <begin position="158"/>
        <end position="195"/>
    </location>
</feature>
<accession>L7FAS4</accession>
<dbReference type="Gene3D" id="1.10.3300.10">
    <property type="entry name" value="Jann2411-like domain"/>
    <property type="match status" value="1"/>
</dbReference>
<protein>
    <recommendedName>
        <fullName evidence="2">Zinc finger CGNR domain-containing protein</fullName>
    </recommendedName>
</protein>
<feature type="region of interest" description="Disordered" evidence="1">
    <location>
        <begin position="195"/>
        <end position="215"/>
    </location>
</feature>
<proteinExistence type="predicted"/>
<dbReference type="Pfam" id="PF11706">
    <property type="entry name" value="zf-CGNR"/>
    <property type="match status" value="1"/>
</dbReference>
<evidence type="ECO:0000313" key="4">
    <source>
        <dbReference type="Proteomes" id="UP000010931"/>
    </source>
</evidence>
<dbReference type="SUPFAM" id="SSF160904">
    <property type="entry name" value="Jann2411-like"/>
    <property type="match status" value="1"/>
</dbReference>
<dbReference type="GeneID" id="97403162"/>
<name>L7FAS4_STRT8</name>
<dbReference type="InterPro" id="IPR021005">
    <property type="entry name" value="Znf_CGNR"/>
</dbReference>
<dbReference type="InterPro" id="IPR010852">
    <property type="entry name" value="ABATE"/>
</dbReference>
<evidence type="ECO:0000259" key="2">
    <source>
        <dbReference type="Pfam" id="PF11706"/>
    </source>
</evidence>
<sequence length="215" mass="22491">MPAPTPPPADASHASRASGDRSTRHSVLANARRAAALVNVLTGGGPAAPSAIVAVLRQHGEPDLIDLTAQDVGEMREAALLLRAVFGAGDVDRAAGLLNRLLLERAGPLRLTSHEGGAPWHPHVDRDDDGPWGEWLLGSSCLALAVLVWEHQRPPGAVCASVSCENVFVTQGRGPEQHYCSRRCATRERVAAHRRARAGGAEAEGGGGPLDVVSD</sequence>
<reference evidence="3 4" key="1">
    <citation type="journal article" date="2011" name="Plasmid">
        <title>Streptomyces turgidiscabies Car8 contains a modular pathogenicity island that shares virulence genes with other actinobacterial plant pathogens.</title>
        <authorList>
            <person name="Huguet-Tapia J.C."/>
            <person name="Badger J.H."/>
            <person name="Loria R."/>
            <person name="Pettis G.S."/>
        </authorList>
    </citation>
    <scope>NUCLEOTIDE SEQUENCE [LARGE SCALE GENOMIC DNA]</scope>
    <source>
        <strain evidence="3 4">Car8</strain>
    </source>
</reference>
<dbReference type="PANTHER" id="PTHR35525">
    <property type="entry name" value="BLL6575 PROTEIN"/>
    <property type="match status" value="1"/>
</dbReference>
<comment type="caution">
    <text evidence="3">The sequence shown here is derived from an EMBL/GenBank/DDBJ whole genome shotgun (WGS) entry which is preliminary data.</text>
</comment>
<feature type="region of interest" description="Disordered" evidence="1">
    <location>
        <begin position="1"/>
        <end position="25"/>
    </location>
</feature>
<organism evidence="3 4">
    <name type="scientific">Streptomyces turgidiscabies (strain Car8)</name>
    <dbReference type="NCBI Taxonomy" id="698760"/>
    <lineage>
        <taxon>Bacteria</taxon>
        <taxon>Bacillati</taxon>
        <taxon>Actinomycetota</taxon>
        <taxon>Actinomycetes</taxon>
        <taxon>Kitasatosporales</taxon>
        <taxon>Streptomycetaceae</taxon>
        <taxon>Streptomyces</taxon>
    </lineage>
</organism>
<dbReference type="AlphaFoldDB" id="L7FAS4"/>
<dbReference type="PATRIC" id="fig|698760.3.peg.2915"/>
<dbReference type="EMBL" id="AEJB01000216">
    <property type="protein sequence ID" value="ELP68362.1"/>
    <property type="molecule type" value="Genomic_DNA"/>
</dbReference>
<dbReference type="Proteomes" id="UP000010931">
    <property type="component" value="Unassembled WGS sequence"/>
</dbReference>
<gene>
    <name evidence="3" type="ORF">STRTUCAR8_04502</name>
</gene>
<keyword evidence="4" id="KW-1185">Reference proteome</keyword>
<evidence type="ECO:0000313" key="3">
    <source>
        <dbReference type="EMBL" id="ELP68362.1"/>
    </source>
</evidence>
<evidence type="ECO:0000256" key="1">
    <source>
        <dbReference type="SAM" id="MobiDB-lite"/>
    </source>
</evidence>
<dbReference type="RefSeq" id="WP_006376471.1">
    <property type="nucleotide sequence ID" value="NZ_AEJB01000216.1"/>
</dbReference>
<dbReference type="STRING" id="85558.T45_07193"/>
<dbReference type="PANTHER" id="PTHR35525:SF3">
    <property type="entry name" value="BLL6575 PROTEIN"/>
    <property type="match status" value="1"/>
</dbReference>